<organism evidence="2">
    <name type="scientific">Chaetoceros debilis</name>
    <dbReference type="NCBI Taxonomy" id="122233"/>
    <lineage>
        <taxon>Eukaryota</taxon>
        <taxon>Sar</taxon>
        <taxon>Stramenopiles</taxon>
        <taxon>Ochrophyta</taxon>
        <taxon>Bacillariophyta</taxon>
        <taxon>Coscinodiscophyceae</taxon>
        <taxon>Chaetocerotophycidae</taxon>
        <taxon>Chaetocerotales</taxon>
        <taxon>Chaetocerotaceae</taxon>
        <taxon>Chaetoceros</taxon>
    </lineage>
</organism>
<reference evidence="2" key="1">
    <citation type="submission" date="2021-01" db="EMBL/GenBank/DDBJ databases">
        <authorList>
            <person name="Corre E."/>
            <person name="Pelletier E."/>
            <person name="Niang G."/>
            <person name="Scheremetjew M."/>
            <person name="Finn R."/>
            <person name="Kale V."/>
            <person name="Holt S."/>
            <person name="Cochrane G."/>
            <person name="Meng A."/>
            <person name="Brown T."/>
            <person name="Cohen L."/>
        </authorList>
    </citation>
    <scope>NUCLEOTIDE SEQUENCE</scope>
    <source>
        <strain evidence="2">MM31A-1</strain>
    </source>
</reference>
<evidence type="ECO:0000313" key="2">
    <source>
        <dbReference type="EMBL" id="CAE0478874.1"/>
    </source>
</evidence>
<dbReference type="EMBL" id="HBIO01030981">
    <property type="protein sequence ID" value="CAE0478874.1"/>
    <property type="molecule type" value="Transcribed_RNA"/>
</dbReference>
<evidence type="ECO:0000256" key="1">
    <source>
        <dbReference type="SAM" id="MobiDB-lite"/>
    </source>
</evidence>
<feature type="compositionally biased region" description="Polar residues" evidence="1">
    <location>
        <begin position="524"/>
        <end position="535"/>
    </location>
</feature>
<dbReference type="AlphaFoldDB" id="A0A7S3QJG4"/>
<name>A0A7S3QJG4_9STRA</name>
<proteinExistence type="predicted"/>
<feature type="compositionally biased region" description="Low complexity" evidence="1">
    <location>
        <begin position="481"/>
        <end position="502"/>
    </location>
</feature>
<feature type="region of interest" description="Disordered" evidence="1">
    <location>
        <begin position="590"/>
        <end position="663"/>
    </location>
</feature>
<feature type="region of interest" description="Disordered" evidence="1">
    <location>
        <begin position="335"/>
        <end position="388"/>
    </location>
</feature>
<feature type="region of interest" description="Disordered" evidence="1">
    <location>
        <begin position="413"/>
        <end position="506"/>
    </location>
</feature>
<sequence>MSSKLPPYSTYRTDKTQCMVPQAVSHGNILTFTPRGFRQTLNVKFPDSRLAVCEKCKRNYKTRDSCRVRSGHTSEPWTTAFICVTVDDSCTDANGNYVDKPMTVRMVQWQPYCVKEDFEKKTPVCAACKKTNRTRSFCRVRHKHKQLPWCTVFVILSTVDSTDPSTVVAQPSIPVEYHENSIYSFAPHPPKPQKSFDGIPTDDINAIESSRTFLCKISCTHSSIHWLEYNDTEGGGPTNNERDVKALNEAIRTPGAGAPPPVMDANQQYYQMTQQAMQQQAFLHQHGHQHQPGHPHPPHGHVPHGRPAAPYGWYPPPPPPPSHMMPPMGAVMNPDGTATQTNPNMAAVPGTADLNGDGSGVNPVNMDRKDQPDVKEDEDGNGTTPAVDPNAAYQQQAWHAQMMYQQQLYQQQHQMYAQQPPQPQYGSPGGTGMESARGGPNEQGAQAQHTYGTYQDSAPAPVAQQNFTPNGSIAADHHQLHSAQQQQHQPQHQQQEQQQQVYQDHEQNAGQSLLQMQYPLPMQDPSQPELFSSPNRGGVEHLNGGDAVNGDELPISTGNDIDVKVVDDKSNGNDNAISTDSFVPMFSNPSFQTNSGIGVDDGPIHGDDIQPNHTDGDFKKEDKIDTSVGLDVGGADPPVKRLRVDSPVRDNFDSVDLDSVQQI</sequence>
<accession>A0A7S3QJG4</accession>
<feature type="compositionally biased region" description="Basic residues" evidence="1">
    <location>
        <begin position="285"/>
        <end position="304"/>
    </location>
</feature>
<feature type="region of interest" description="Disordered" evidence="1">
    <location>
        <begin position="519"/>
        <end position="555"/>
    </location>
</feature>
<feature type="compositionally biased region" description="Basic and acidic residues" evidence="1">
    <location>
        <begin position="638"/>
        <end position="652"/>
    </location>
</feature>
<feature type="compositionally biased region" description="Basic and acidic residues" evidence="1">
    <location>
        <begin position="602"/>
        <end position="625"/>
    </location>
</feature>
<feature type="region of interest" description="Disordered" evidence="1">
    <location>
        <begin position="284"/>
        <end position="315"/>
    </location>
</feature>
<protein>
    <submittedName>
        <fullName evidence="2">Uncharacterized protein</fullName>
    </submittedName>
</protein>
<feature type="compositionally biased region" description="Polar residues" evidence="1">
    <location>
        <begin position="443"/>
        <end position="456"/>
    </location>
</feature>
<gene>
    <name evidence="2" type="ORF">CDEB00056_LOCUS23727</name>
</gene>